<dbReference type="AlphaFoldDB" id="A0A919KGB7"/>
<evidence type="ECO:0000313" key="1">
    <source>
        <dbReference type="EMBL" id="GHG78234.1"/>
    </source>
</evidence>
<keyword evidence="2" id="KW-1185">Reference proteome</keyword>
<organism evidence="1 2">
    <name type="scientific">Streptomyces capoamus</name>
    <dbReference type="NCBI Taxonomy" id="68183"/>
    <lineage>
        <taxon>Bacteria</taxon>
        <taxon>Bacillati</taxon>
        <taxon>Actinomycetota</taxon>
        <taxon>Actinomycetes</taxon>
        <taxon>Kitasatosporales</taxon>
        <taxon>Streptomycetaceae</taxon>
        <taxon>Streptomyces</taxon>
    </lineage>
</organism>
<accession>A0A919KGB7</accession>
<dbReference type="Proteomes" id="UP000619355">
    <property type="component" value="Unassembled WGS sequence"/>
</dbReference>
<proteinExistence type="predicted"/>
<gene>
    <name evidence="1" type="ORF">GCM10018980_76920</name>
</gene>
<sequence>MVNTLTQDPADRVRSYRLLAEGFGLSGTRPQPSVVAAAAG</sequence>
<protein>
    <submittedName>
        <fullName evidence="1">Uncharacterized protein</fullName>
    </submittedName>
</protein>
<evidence type="ECO:0000313" key="2">
    <source>
        <dbReference type="Proteomes" id="UP000619355"/>
    </source>
</evidence>
<reference evidence="2" key="1">
    <citation type="journal article" date="2019" name="Int. J. Syst. Evol. Microbiol.">
        <title>The Global Catalogue of Microorganisms (GCM) 10K type strain sequencing project: providing services to taxonomists for standard genome sequencing and annotation.</title>
        <authorList>
            <consortium name="The Broad Institute Genomics Platform"/>
            <consortium name="The Broad Institute Genome Sequencing Center for Infectious Disease"/>
            <person name="Wu L."/>
            <person name="Ma J."/>
        </authorList>
    </citation>
    <scope>NUCLEOTIDE SEQUENCE [LARGE SCALE GENOMIC DNA]</scope>
    <source>
        <strain evidence="2">JCM 4253</strain>
    </source>
</reference>
<comment type="caution">
    <text evidence="1">The sequence shown here is derived from an EMBL/GenBank/DDBJ whole genome shotgun (WGS) entry which is preliminary data.</text>
</comment>
<dbReference type="EMBL" id="BNBF01000052">
    <property type="protein sequence ID" value="GHG78234.1"/>
    <property type="molecule type" value="Genomic_DNA"/>
</dbReference>
<name>A0A919KGB7_9ACTN</name>